<dbReference type="PROSITE" id="PS51352">
    <property type="entry name" value="THIOREDOXIN_2"/>
    <property type="match status" value="1"/>
</dbReference>
<dbReference type="InterPro" id="IPR017937">
    <property type="entry name" value="Thioredoxin_CS"/>
</dbReference>
<keyword evidence="5" id="KW-1185">Reference proteome</keyword>
<feature type="signal peptide" evidence="2">
    <location>
        <begin position="1"/>
        <end position="19"/>
    </location>
</feature>
<dbReference type="InterPro" id="IPR051063">
    <property type="entry name" value="PDI"/>
</dbReference>
<dbReference type="Gene3D" id="3.40.30.10">
    <property type="entry name" value="Glutaredoxin"/>
    <property type="match status" value="1"/>
</dbReference>
<gene>
    <name evidence="4" type="ORF">K7432_012425</name>
</gene>
<dbReference type="InterPro" id="IPR036249">
    <property type="entry name" value="Thioredoxin-like_sf"/>
</dbReference>
<evidence type="ECO:0000256" key="2">
    <source>
        <dbReference type="SAM" id="SignalP"/>
    </source>
</evidence>
<name>A0ABR2VS92_9FUNG</name>
<organism evidence="4 5">
    <name type="scientific">Basidiobolus ranarum</name>
    <dbReference type="NCBI Taxonomy" id="34480"/>
    <lineage>
        <taxon>Eukaryota</taxon>
        <taxon>Fungi</taxon>
        <taxon>Fungi incertae sedis</taxon>
        <taxon>Zoopagomycota</taxon>
        <taxon>Entomophthoromycotina</taxon>
        <taxon>Basidiobolomycetes</taxon>
        <taxon>Basidiobolales</taxon>
        <taxon>Basidiobolaceae</taxon>
        <taxon>Basidiobolus</taxon>
    </lineage>
</organism>
<dbReference type="PROSITE" id="PS00194">
    <property type="entry name" value="THIOREDOXIN_1"/>
    <property type="match status" value="1"/>
</dbReference>
<dbReference type="InterPro" id="IPR013766">
    <property type="entry name" value="Thioredoxin_domain"/>
</dbReference>
<comment type="caution">
    <text evidence="4">The sequence shown here is derived from an EMBL/GenBank/DDBJ whole genome shotgun (WGS) entry which is preliminary data.</text>
</comment>
<dbReference type="Proteomes" id="UP001479436">
    <property type="component" value="Unassembled WGS sequence"/>
</dbReference>
<comment type="similarity">
    <text evidence="1">Belongs to the protein disulfide isomerase family.</text>
</comment>
<dbReference type="SUPFAM" id="SSF52833">
    <property type="entry name" value="Thioredoxin-like"/>
    <property type="match status" value="1"/>
</dbReference>
<dbReference type="PANTHER" id="PTHR45672">
    <property type="entry name" value="PROTEIN DISULFIDE-ISOMERASE C17H9.14C-RELATED"/>
    <property type="match status" value="1"/>
</dbReference>
<reference evidence="4 5" key="1">
    <citation type="submission" date="2023-04" db="EMBL/GenBank/DDBJ databases">
        <title>Genome of Basidiobolus ranarum AG-B5.</title>
        <authorList>
            <person name="Stajich J.E."/>
            <person name="Carter-House D."/>
            <person name="Gryganskyi A."/>
        </authorList>
    </citation>
    <scope>NUCLEOTIDE SEQUENCE [LARGE SCALE GENOMIC DNA]</scope>
    <source>
        <strain evidence="4 5">AG-B5</strain>
    </source>
</reference>
<evidence type="ECO:0000313" key="4">
    <source>
        <dbReference type="EMBL" id="KAK9696512.1"/>
    </source>
</evidence>
<evidence type="ECO:0000313" key="5">
    <source>
        <dbReference type="Proteomes" id="UP001479436"/>
    </source>
</evidence>
<feature type="domain" description="Thioredoxin" evidence="3">
    <location>
        <begin position="13"/>
        <end position="126"/>
    </location>
</feature>
<accession>A0ABR2VS92</accession>
<evidence type="ECO:0000259" key="3">
    <source>
        <dbReference type="PROSITE" id="PS51352"/>
    </source>
</evidence>
<dbReference type="Pfam" id="PF00085">
    <property type="entry name" value="Thioredoxin"/>
    <property type="match status" value="1"/>
</dbReference>
<keyword evidence="2" id="KW-0732">Signal</keyword>
<proteinExistence type="inferred from homology"/>
<evidence type="ECO:0000256" key="1">
    <source>
        <dbReference type="ARBA" id="ARBA00006347"/>
    </source>
</evidence>
<feature type="chain" id="PRO_5046262954" description="Thioredoxin domain-containing protein" evidence="2">
    <location>
        <begin position="20"/>
        <end position="129"/>
    </location>
</feature>
<protein>
    <recommendedName>
        <fullName evidence="3">Thioredoxin domain-containing protein</fullName>
    </recommendedName>
</protein>
<sequence>MQLFAIIVAGLLYAISIFGEDVTLTDENFSAQVASGTWMIKFFSPYCGYCKRLAPIWEQFSNEQGLSANNLHIGELDCTQYGSICDQNKVNGYPTINLFHNGQYIEEYTGEQNAQAMAEYAKSNAQKYI</sequence>
<dbReference type="EMBL" id="JASJQH010007955">
    <property type="protein sequence ID" value="KAK9696512.1"/>
    <property type="molecule type" value="Genomic_DNA"/>
</dbReference>